<evidence type="ECO:0000256" key="2">
    <source>
        <dbReference type="ARBA" id="ARBA00004752"/>
    </source>
</evidence>
<name>A0A1F7ULE5_9BACT</name>
<sequence>MPDIANIKRAHCVGIGGIHVSAVARLLKSRGVTVSGSDAVAGDETSLLEKQEFAVTIGHAATNVPADADVVIYSHAVPEDNAELAEAKKRGIPVYHTHAFLGELFKDAKQIVVTGTHGKSTTTAMIGTILIAGGENPTVVVGTKVPGFSDGNLRIGRDDLLVVEGDEYQRHVLSYVPTVLVLNNMELDHTDIFPTMDEYAAMFGEAIGRVKDGGAVIWNAEDRGLAELVAARKAACGKRNVGLVAVRRTDVPLRVPGEMNQRNAAMASAAVQAWKPDIDPSIAAKALADFPGVWRRFERVGEFNGATVISDYGHHPTEVRETLKAAKLAFPAKRVVLCFQPHQRNRTKHLFNDFVEVLKDADVLVLVEIYDVPGREEEEDRDVTSEKLLQAIGKGSYAATLDDAEAQLRKIVTPNDVVLVMGAGTIDQVARKLVKT</sequence>
<evidence type="ECO:0000256" key="7">
    <source>
        <dbReference type="ARBA" id="ARBA00022741"/>
    </source>
</evidence>
<dbReference type="Gene3D" id="3.90.190.20">
    <property type="entry name" value="Mur ligase, C-terminal domain"/>
    <property type="match status" value="1"/>
</dbReference>
<dbReference type="Pfam" id="PF08245">
    <property type="entry name" value="Mur_ligase_M"/>
    <property type="match status" value="1"/>
</dbReference>
<dbReference type="SUPFAM" id="SSF51984">
    <property type="entry name" value="MurCD N-terminal domain"/>
    <property type="match status" value="1"/>
</dbReference>
<evidence type="ECO:0000256" key="4">
    <source>
        <dbReference type="ARBA" id="ARBA00022490"/>
    </source>
</evidence>
<gene>
    <name evidence="18" type="ORF">A3E39_02360</name>
</gene>
<keyword evidence="10" id="KW-0573">Peptidoglycan synthesis</keyword>
<evidence type="ECO:0000256" key="14">
    <source>
        <dbReference type="NCBIfam" id="TIGR01082"/>
    </source>
</evidence>
<evidence type="ECO:0000256" key="9">
    <source>
        <dbReference type="ARBA" id="ARBA00022960"/>
    </source>
</evidence>
<proteinExistence type="predicted"/>
<keyword evidence="12" id="KW-0961">Cell wall biogenesis/degradation</keyword>
<dbReference type="InterPro" id="IPR000713">
    <property type="entry name" value="Mur_ligase_N"/>
</dbReference>
<evidence type="ECO:0000256" key="3">
    <source>
        <dbReference type="ARBA" id="ARBA00012211"/>
    </source>
</evidence>
<dbReference type="Pfam" id="PF01225">
    <property type="entry name" value="Mur_ligase"/>
    <property type="match status" value="1"/>
</dbReference>
<keyword evidence="7" id="KW-0547">Nucleotide-binding</keyword>
<dbReference type="Proteomes" id="UP000176603">
    <property type="component" value="Unassembled WGS sequence"/>
</dbReference>
<keyword evidence="4" id="KW-0963">Cytoplasm</keyword>
<comment type="catalytic activity">
    <reaction evidence="13">
        <text>UDP-N-acetyl-alpha-D-muramate + L-alanine + ATP = UDP-N-acetyl-alpha-D-muramoyl-L-alanine + ADP + phosphate + H(+)</text>
        <dbReference type="Rhea" id="RHEA:23372"/>
        <dbReference type="ChEBI" id="CHEBI:15378"/>
        <dbReference type="ChEBI" id="CHEBI:30616"/>
        <dbReference type="ChEBI" id="CHEBI:43474"/>
        <dbReference type="ChEBI" id="CHEBI:57972"/>
        <dbReference type="ChEBI" id="CHEBI:70757"/>
        <dbReference type="ChEBI" id="CHEBI:83898"/>
        <dbReference type="ChEBI" id="CHEBI:456216"/>
        <dbReference type="EC" id="6.3.2.8"/>
    </reaction>
</comment>
<evidence type="ECO:0000256" key="6">
    <source>
        <dbReference type="ARBA" id="ARBA00022618"/>
    </source>
</evidence>
<dbReference type="SUPFAM" id="SSF53244">
    <property type="entry name" value="MurD-like peptide ligases, peptide-binding domain"/>
    <property type="match status" value="1"/>
</dbReference>
<reference evidence="18 19" key="1">
    <citation type="journal article" date="2016" name="Nat. Commun.">
        <title>Thousands of microbial genomes shed light on interconnected biogeochemical processes in an aquifer system.</title>
        <authorList>
            <person name="Anantharaman K."/>
            <person name="Brown C.T."/>
            <person name="Hug L.A."/>
            <person name="Sharon I."/>
            <person name="Castelle C.J."/>
            <person name="Probst A.J."/>
            <person name="Thomas B.C."/>
            <person name="Singh A."/>
            <person name="Wilkins M.J."/>
            <person name="Karaoz U."/>
            <person name="Brodie E.L."/>
            <person name="Williams K.H."/>
            <person name="Hubbard S.S."/>
            <person name="Banfield J.F."/>
        </authorList>
    </citation>
    <scope>NUCLEOTIDE SEQUENCE [LARGE SCALE GENOMIC DNA]</scope>
</reference>
<keyword evidence="8" id="KW-0067">ATP-binding</keyword>
<dbReference type="GO" id="GO:0051301">
    <property type="term" value="P:cell division"/>
    <property type="evidence" value="ECO:0007669"/>
    <property type="project" value="UniProtKB-KW"/>
</dbReference>
<keyword evidence="5 18" id="KW-0436">Ligase</keyword>
<feature type="domain" description="Mur ligase C-terminal" evidence="16">
    <location>
        <begin position="295"/>
        <end position="424"/>
    </location>
</feature>
<dbReference type="PANTHER" id="PTHR43445:SF3">
    <property type="entry name" value="UDP-N-ACETYLMURAMATE--L-ALANINE LIGASE"/>
    <property type="match status" value="1"/>
</dbReference>
<dbReference type="InterPro" id="IPR005758">
    <property type="entry name" value="UDP-N-AcMur_Ala_ligase_MurC"/>
</dbReference>
<evidence type="ECO:0000259" key="17">
    <source>
        <dbReference type="Pfam" id="PF08245"/>
    </source>
</evidence>
<dbReference type="Pfam" id="PF02875">
    <property type="entry name" value="Mur_ligase_C"/>
    <property type="match status" value="1"/>
</dbReference>
<accession>A0A1F7ULE5</accession>
<dbReference type="Gene3D" id="3.40.50.720">
    <property type="entry name" value="NAD(P)-binding Rossmann-like Domain"/>
    <property type="match status" value="1"/>
</dbReference>
<evidence type="ECO:0000256" key="5">
    <source>
        <dbReference type="ARBA" id="ARBA00022598"/>
    </source>
</evidence>
<evidence type="ECO:0000313" key="19">
    <source>
        <dbReference type="Proteomes" id="UP000176603"/>
    </source>
</evidence>
<evidence type="ECO:0000256" key="13">
    <source>
        <dbReference type="ARBA" id="ARBA00047833"/>
    </source>
</evidence>
<dbReference type="InterPro" id="IPR004101">
    <property type="entry name" value="Mur_ligase_C"/>
</dbReference>
<evidence type="ECO:0000259" key="16">
    <source>
        <dbReference type="Pfam" id="PF02875"/>
    </source>
</evidence>
<dbReference type="NCBIfam" id="TIGR01082">
    <property type="entry name" value="murC"/>
    <property type="match status" value="1"/>
</dbReference>
<dbReference type="InterPro" id="IPR050061">
    <property type="entry name" value="MurCDEF_pg_biosynth"/>
</dbReference>
<dbReference type="UniPathway" id="UPA00219"/>
<keyword evidence="9" id="KW-0133">Cell shape</keyword>
<evidence type="ECO:0000256" key="12">
    <source>
        <dbReference type="ARBA" id="ARBA00023316"/>
    </source>
</evidence>
<dbReference type="EC" id="6.3.2.8" evidence="3 14"/>
<dbReference type="EMBL" id="MGEH01000018">
    <property type="protein sequence ID" value="OGL79065.1"/>
    <property type="molecule type" value="Genomic_DNA"/>
</dbReference>
<dbReference type="AlphaFoldDB" id="A0A1F7ULE5"/>
<evidence type="ECO:0000256" key="10">
    <source>
        <dbReference type="ARBA" id="ARBA00022984"/>
    </source>
</evidence>
<evidence type="ECO:0000256" key="11">
    <source>
        <dbReference type="ARBA" id="ARBA00023306"/>
    </source>
</evidence>
<dbReference type="GO" id="GO:0005737">
    <property type="term" value="C:cytoplasm"/>
    <property type="evidence" value="ECO:0007669"/>
    <property type="project" value="UniProtKB-SubCell"/>
</dbReference>
<evidence type="ECO:0000256" key="1">
    <source>
        <dbReference type="ARBA" id="ARBA00004496"/>
    </source>
</evidence>
<keyword evidence="11" id="KW-0131">Cell cycle</keyword>
<protein>
    <recommendedName>
        <fullName evidence="3 14">UDP-N-acetylmuramate--L-alanine ligase</fullName>
        <ecNumber evidence="3 14">6.3.2.8</ecNumber>
    </recommendedName>
</protein>
<dbReference type="GO" id="GO:0071555">
    <property type="term" value="P:cell wall organization"/>
    <property type="evidence" value="ECO:0007669"/>
    <property type="project" value="UniProtKB-KW"/>
</dbReference>
<evidence type="ECO:0000259" key="15">
    <source>
        <dbReference type="Pfam" id="PF01225"/>
    </source>
</evidence>
<dbReference type="InterPro" id="IPR013221">
    <property type="entry name" value="Mur_ligase_cen"/>
</dbReference>
<dbReference type="SUPFAM" id="SSF53623">
    <property type="entry name" value="MurD-like peptide ligases, catalytic domain"/>
    <property type="match status" value="1"/>
</dbReference>
<dbReference type="GO" id="GO:0008360">
    <property type="term" value="P:regulation of cell shape"/>
    <property type="evidence" value="ECO:0007669"/>
    <property type="project" value="UniProtKB-KW"/>
</dbReference>
<evidence type="ECO:0000313" key="18">
    <source>
        <dbReference type="EMBL" id="OGL79065.1"/>
    </source>
</evidence>
<keyword evidence="6" id="KW-0132">Cell division</keyword>
<dbReference type="GO" id="GO:0008763">
    <property type="term" value="F:UDP-N-acetylmuramate-L-alanine ligase activity"/>
    <property type="evidence" value="ECO:0007669"/>
    <property type="project" value="UniProtKB-UniRule"/>
</dbReference>
<comment type="caution">
    <text evidence="18">The sequence shown here is derived from an EMBL/GenBank/DDBJ whole genome shotgun (WGS) entry which is preliminary data.</text>
</comment>
<comment type="subcellular location">
    <subcellularLocation>
        <location evidence="1">Cytoplasm</location>
    </subcellularLocation>
</comment>
<evidence type="ECO:0000256" key="8">
    <source>
        <dbReference type="ARBA" id="ARBA00022840"/>
    </source>
</evidence>
<feature type="domain" description="Mur ligase N-terminal catalytic" evidence="15">
    <location>
        <begin position="10"/>
        <end position="107"/>
    </location>
</feature>
<dbReference type="STRING" id="1802399.A3E39_02360"/>
<dbReference type="GO" id="GO:0005524">
    <property type="term" value="F:ATP binding"/>
    <property type="evidence" value="ECO:0007669"/>
    <property type="project" value="UniProtKB-KW"/>
</dbReference>
<comment type="pathway">
    <text evidence="2">Cell wall biogenesis; peptidoglycan biosynthesis.</text>
</comment>
<dbReference type="GO" id="GO:0009252">
    <property type="term" value="P:peptidoglycan biosynthetic process"/>
    <property type="evidence" value="ECO:0007669"/>
    <property type="project" value="UniProtKB-UniRule"/>
</dbReference>
<organism evidence="18 19">
    <name type="scientific">Candidatus Uhrbacteria bacterium RIFCSPHIGHO2_12_FULL_60_25</name>
    <dbReference type="NCBI Taxonomy" id="1802399"/>
    <lineage>
        <taxon>Bacteria</taxon>
        <taxon>Candidatus Uhriibacteriota</taxon>
    </lineage>
</organism>
<dbReference type="Gene3D" id="3.40.1190.10">
    <property type="entry name" value="Mur-like, catalytic domain"/>
    <property type="match status" value="1"/>
</dbReference>
<feature type="domain" description="Mur ligase central" evidence="17">
    <location>
        <begin position="113"/>
        <end position="233"/>
    </location>
</feature>
<dbReference type="InterPro" id="IPR036565">
    <property type="entry name" value="Mur-like_cat_sf"/>
</dbReference>
<dbReference type="PANTHER" id="PTHR43445">
    <property type="entry name" value="UDP-N-ACETYLMURAMATE--L-ALANINE LIGASE-RELATED"/>
    <property type="match status" value="1"/>
</dbReference>
<dbReference type="InterPro" id="IPR036615">
    <property type="entry name" value="Mur_ligase_C_dom_sf"/>
</dbReference>